<protein>
    <submittedName>
        <fullName evidence="1">Uncharacterized protein</fullName>
    </submittedName>
</protein>
<dbReference type="AlphaFoldDB" id="A0A382EV82"/>
<dbReference type="EMBL" id="UINC01046517">
    <property type="protein sequence ID" value="SVB54640.1"/>
    <property type="molecule type" value="Genomic_DNA"/>
</dbReference>
<gene>
    <name evidence="1" type="ORF">METZ01_LOCUS207494</name>
</gene>
<sequence>MTTLTRLSKFVLTILILQAAFASPSLSQIVSEISRSVVNERKAELSPPRDVREAIDAYLATYARPSVRATVPSPSSLKLGIPVDSLTGVVRQYCVVCHNDVMLTGNLTLSDFSVELA</sequence>
<feature type="non-terminal residue" evidence="1">
    <location>
        <position position="117"/>
    </location>
</feature>
<name>A0A382EV82_9ZZZZ</name>
<proteinExistence type="predicted"/>
<reference evidence="1" key="1">
    <citation type="submission" date="2018-05" db="EMBL/GenBank/DDBJ databases">
        <authorList>
            <person name="Lanie J.A."/>
            <person name="Ng W.-L."/>
            <person name="Kazmierczak K.M."/>
            <person name="Andrzejewski T.M."/>
            <person name="Davidsen T.M."/>
            <person name="Wayne K.J."/>
            <person name="Tettelin H."/>
            <person name="Glass J.I."/>
            <person name="Rusch D."/>
            <person name="Podicherti R."/>
            <person name="Tsui H.-C.T."/>
            <person name="Winkler M.E."/>
        </authorList>
    </citation>
    <scope>NUCLEOTIDE SEQUENCE</scope>
</reference>
<evidence type="ECO:0000313" key="1">
    <source>
        <dbReference type="EMBL" id="SVB54640.1"/>
    </source>
</evidence>
<accession>A0A382EV82</accession>
<organism evidence="1">
    <name type="scientific">marine metagenome</name>
    <dbReference type="NCBI Taxonomy" id="408172"/>
    <lineage>
        <taxon>unclassified sequences</taxon>
        <taxon>metagenomes</taxon>
        <taxon>ecological metagenomes</taxon>
    </lineage>
</organism>